<dbReference type="AlphaFoldDB" id="A0A0R3SBP3"/>
<feature type="compositionally biased region" description="Polar residues" evidence="2">
    <location>
        <begin position="370"/>
        <end position="380"/>
    </location>
</feature>
<protein>
    <recommendedName>
        <fullName evidence="3">EF-hand domain-containing protein</fullName>
    </recommendedName>
</protein>
<feature type="compositionally biased region" description="Polar residues" evidence="2">
    <location>
        <begin position="767"/>
        <end position="778"/>
    </location>
</feature>
<sequence length="962" mass="104616">MTDQTSSLNRQGVEHLLNRIYAVITPMCIEKAVAPNETSAQFVIAHASEILLGWLTYILDPNNCGRMTVSGLKVALSTLVTGKPADKFTYHYSLLVNSTGVLQVERLEAYLQELLSLAVGVFEEPNFSYNAQTSKFLLTGKLKTLTAEEFVERMLAEPGPQSFSWLKVFHRLGIVENGEKTHSRQFGHSLRKSFQFGRQQSLPSGQSTLPSTGQQQQQIATTLGTVRGPFASYPQYRFYRPGMPLPQAMIQNPGIQPNFHYSIPGPGATGLNRPPPTPIMQARTFHRATSVPIQTQAGPQGPQQQQGQPVFSPTYVATTVQPLLLPGKDSIPPMAVARSTSIARQTSSQQQQPPLTQINQQQRQTPLTTPVVSATAQKPLQQRQPPGAQNPPPPPPPPPQRQLSTDGVEIGATAAVVSQPGSGGGYCGVVSAPGNPDTCKNVMDGTLGRKPTQQQSLPSQHQHSIEGGLFRQMSAQAGMGHPDEHKMIASYAARLVASRKLPAQSVNDVVGSTQSQRELVAQLEAKNREILMEIQRLKMEQANQAAGLAAAMRDSSNKLPPSNIMQPQLSSSDVEDPQLVAELNALRQRKSELEARMNDLQGNRRDLTIQLETLMRLLKTSPGKMDKPGEDPTFAYYHQQNYYSRPRTANALLPRRSCSLVRRTPGTRSSLETLTSETGHQRSLDAESLLTSVDMNEPGAGNTMSLQRRSNNRLMLSPERQPGDVSHKSRPRNLSHSIGPAGGALLRGSSTNRWQYPGIASRGSDLLYSSDSNRGNISDSKERTPPGKDISGLPRHSDSPQHSSKVTLELSDSQRNSSSKQHEPLSISVQSLHRRTPLSGSSVLGADSDVGESGRRRPFNCAAAFEPSNNSANTVSSSSDAYLYSDPEMISTGWQDSGRRNQYKSSFNNNNNGNSISNATTEQTSSVTVVSAPGTSVTANSMRASELDPRGNKKNGDINDLN</sequence>
<dbReference type="WBParaSite" id="HDID_0000191701-mRNA-1">
    <property type="protein sequence ID" value="HDID_0000191701-mRNA-1"/>
    <property type="gene ID" value="HDID_0000191701"/>
</dbReference>
<gene>
    <name evidence="4" type="ORF">HDID_LOCUS1918</name>
</gene>
<dbReference type="PANTHER" id="PTHR12268:SF27">
    <property type="entry name" value="DYSTROBREVIN, ISOFORM F"/>
    <property type="match status" value="1"/>
</dbReference>
<keyword evidence="1" id="KW-0175">Coiled coil</keyword>
<dbReference type="PANTHER" id="PTHR12268">
    <property type="entry name" value="E3 UBIQUITIN-PROTEIN LIGASE KCMF1"/>
    <property type="match status" value="1"/>
</dbReference>
<evidence type="ECO:0000259" key="3">
    <source>
        <dbReference type="Pfam" id="PF09069"/>
    </source>
</evidence>
<organism evidence="6">
    <name type="scientific">Hymenolepis diminuta</name>
    <name type="common">Rat tapeworm</name>
    <dbReference type="NCBI Taxonomy" id="6216"/>
    <lineage>
        <taxon>Eukaryota</taxon>
        <taxon>Metazoa</taxon>
        <taxon>Spiralia</taxon>
        <taxon>Lophotrochozoa</taxon>
        <taxon>Platyhelminthes</taxon>
        <taxon>Cestoda</taxon>
        <taxon>Eucestoda</taxon>
        <taxon>Cyclophyllidea</taxon>
        <taxon>Hymenolepididae</taxon>
        <taxon>Hymenolepis</taxon>
    </lineage>
</organism>
<feature type="region of interest" description="Disordered" evidence="2">
    <location>
        <begin position="197"/>
        <end position="217"/>
    </location>
</feature>
<feature type="compositionally biased region" description="Polar residues" evidence="2">
    <location>
        <begin position="800"/>
        <end position="819"/>
    </location>
</feature>
<feature type="coiled-coil region" evidence="1">
    <location>
        <begin position="583"/>
        <end position="617"/>
    </location>
</feature>
<feature type="compositionally biased region" description="Low complexity" evidence="2">
    <location>
        <begin position="337"/>
        <end position="368"/>
    </location>
</feature>
<feature type="region of interest" description="Disordered" evidence="2">
    <location>
        <begin position="716"/>
        <end position="746"/>
    </location>
</feature>
<feature type="compositionally biased region" description="Basic and acidic residues" evidence="2">
    <location>
        <begin position="945"/>
        <end position="962"/>
    </location>
</feature>
<dbReference type="GO" id="GO:0045202">
    <property type="term" value="C:synapse"/>
    <property type="evidence" value="ECO:0007669"/>
    <property type="project" value="TreeGrafter"/>
</dbReference>
<dbReference type="InterPro" id="IPR011992">
    <property type="entry name" value="EF-hand-dom_pair"/>
</dbReference>
<feature type="region of interest" description="Disordered" evidence="2">
    <location>
        <begin position="337"/>
        <end position="405"/>
    </location>
</feature>
<evidence type="ECO:0000256" key="2">
    <source>
        <dbReference type="SAM" id="MobiDB-lite"/>
    </source>
</evidence>
<feature type="region of interest" description="Disordered" evidence="2">
    <location>
        <begin position="662"/>
        <end position="685"/>
    </location>
</feature>
<dbReference type="Proteomes" id="UP000274504">
    <property type="component" value="Unassembled WGS sequence"/>
</dbReference>
<accession>A0A0R3SBP3</accession>
<dbReference type="OrthoDB" id="6019271at2759"/>
<feature type="region of interest" description="Disordered" evidence="2">
    <location>
        <begin position="761"/>
        <end position="853"/>
    </location>
</feature>
<dbReference type="SUPFAM" id="SSF47473">
    <property type="entry name" value="EF-hand"/>
    <property type="match status" value="1"/>
</dbReference>
<reference evidence="6" key="1">
    <citation type="submission" date="2016-04" db="UniProtKB">
        <authorList>
            <consortium name="WormBaseParasite"/>
        </authorList>
    </citation>
    <scope>IDENTIFICATION</scope>
</reference>
<feature type="region of interest" description="Disordered" evidence="2">
    <location>
        <begin position="906"/>
        <end position="962"/>
    </location>
</feature>
<feature type="compositionally biased region" description="Pro residues" evidence="2">
    <location>
        <begin position="388"/>
        <end position="400"/>
    </location>
</feature>
<feature type="domain" description="EF-hand" evidence="3">
    <location>
        <begin position="86"/>
        <end position="172"/>
    </location>
</feature>
<evidence type="ECO:0000313" key="6">
    <source>
        <dbReference type="WBParaSite" id="HDID_0000191701-mRNA-1"/>
    </source>
</evidence>
<evidence type="ECO:0000313" key="5">
    <source>
        <dbReference type="Proteomes" id="UP000274504"/>
    </source>
</evidence>
<evidence type="ECO:0000256" key="1">
    <source>
        <dbReference type="SAM" id="Coils"/>
    </source>
</evidence>
<reference evidence="4 5" key="2">
    <citation type="submission" date="2018-11" db="EMBL/GenBank/DDBJ databases">
        <authorList>
            <consortium name="Pathogen Informatics"/>
        </authorList>
    </citation>
    <scope>NUCLEOTIDE SEQUENCE [LARGE SCALE GENOMIC DNA]</scope>
</reference>
<feature type="compositionally biased region" description="Polar residues" evidence="2">
    <location>
        <begin position="933"/>
        <end position="943"/>
    </location>
</feature>
<dbReference type="InterPro" id="IPR050774">
    <property type="entry name" value="KCMF1/Dystrophin"/>
</dbReference>
<dbReference type="InterPro" id="IPR015154">
    <property type="entry name" value="EF-hand_dom_typ2"/>
</dbReference>
<dbReference type="EMBL" id="UYSG01000410">
    <property type="protein sequence ID" value="VDL19379.1"/>
    <property type="molecule type" value="Genomic_DNA"/>
</dbReference>
<name>A0A0R3SBP3_HYMDI</name>
<feature type="compositionally biased region" description="Low complexity" evidence="2">
    <location>
        <begin position="906"/>
        <end position="931"/>
    </location>
</feature>
<dbReference type="STRING" id="6216.A0A0R3SBP3"/>
<dbReference type="GO" id="GO:0005886">
    <property type="term" value="C:plasma membrane"/>
    <property type="evidence" value="ECO:0007669"/>
    <property type="project" value="TreeGrafter"/>
</dbReference>
<dbReference type="Pfam" id="PF09069">
    <property type="entry name" value="EF-hand_3"/>
    <property type="match status" value="1"/>
</dbReference>
<evidence type="ECO:0000313" key="4">
    <source>
        <dbReference type="EMBL" id="VDL19379.1"/>
    </source>
</evidence>
<dbReference type="GO" id="GO:0099536">
    <property type="term" value="P:synaptic signaling"/>
    <property type="evidence" value="ECO:0007669"/>
    <property type="project" value="TreeGrafter"/>
</dbReference>
<proteinExistence type="predicted"/>
<feature type="compositionally biased region" description="Low complexity" evidence="2">
    <location>
        <begin position="669"/>
        <end position="678"/>
    </location>
</feature>